<evidence type="ECO:0000313" key="2">
    <source>
        <dbReference type="Proteomes" id="UP001596407"/>
    </source>
</evidence>
<evidence type="ECO:0000313" key="1">
    <source>
        <dbReference type="EMBL" id="MFC7079771.1"/>
    </source>
</evidence>
<dbReference type="GeneID" id="79303706"/>
<accession>A0ABD5WH32</accession>
<sequence length="133" mass="14527">MQAIGRPQYPLEDWDNEDPATVVMSETTYDRIAESLDIEAQYDDRGYAEFEFLADGETMALGGGVEVTGIGAPLDPDGPEDAAMEYLFEEDDERALISPDETTFLDLEKVPDDLICGSRNVACSGRRPAATPS</sequence>
<dbReference type="EMBL" id="JBHSZH010000005">
    <property type="protein sequence ID" value="MFC7079771.1"/>
    <property type="molecule type" value="Genomic_DNA"/>
</dbReference>
<reference evidence="1 2" key="1">
    <citation type="journal article" date="2019" name="Int. J. Syst. Evol. Microbiol.">
        <title>The Global Catalogue of Microorganisms (GCM) 10K type strain sequencing project: providing services to taxonomists for standard genome sequencing and annotation.</title>
        <authorList>
            <consortium name="The Broad Institute Genomics Platform"/>
            <consortium name="The Broad Institute Genome Sequencing Center for Infectious Disease"/>
            <person name="Wu L."/>
            <person name="Ma J."/>
        </authorList>
    </citation>
    <scope>NUCLEOTIDE SEQUENCE [LARGE SCALE GENOMIC DNA]</scope>
    <source>
        <strain evidence="1 2">DT72</strain>
    </source>
</reference>
<dbReference type="Proteomes" id="UP001596407">
    <property type="component" value="Unassembled WGS sequence"/>
</dbReference>
<protein>
    <recommendedName>
        <fullName evidence="3">Halobacterial output domain-containing protein</fullName>
    </recommendedName>
</protein>
<evidence type="ECO:0008006" key="3">
    <source>
        <dbReference type="Google" id="ProtNLM"/>
    </source>
</evidence>
<organism evidence="1 2">
    <name type="scientific">Halorussus caseinilyticus</name>
    <dbReference type="NCBI Taxonomy" id="3034025"/>
    <lineage>
        <taxon>Archaea</taxon>
        <taxon>Methanobacteriati</taxon>
        <taxon>Methanobacteriota</taxon>
        <taxon>Stenosarchaea group</taxon>
        <taxon>Halobacteria</taxon>
        <taxon>Halobacteriales</taxon>
        <taxon>Haladaptataceae</taxon>
        <taxon>Halorussus</taxon>
    </lineage>
</organism>
<dbReference type="AlphaFoldDB" id="A0ABD5WH32"/>
<comment type="caution">
    <text evidence="1">The sequence shown here is derived from an EMBL/GenBank/DDBJ whole genome shotgun (WGS) entry which is preliminary data.</text>
</comment>
<proteinExistence type="predicted"/>
<name>A0ABD5WH32_9EURY</name>
<keyword evidence="2" id="KW-1185">Reference proteome</keyword>
<gene>
    <name evidence="1" type="ORF">ACFQJ6_06055</name>
</gene>
<dbReference type="RefSeq" id="WP_276279145.1">
    <property type="nucleotide sequence ID" value="NZ_CP119809.1"/>
</dbReference>